<keyword evidence="1" id="KW-0812">Transmembrane</keyword>
<keyword evidence="1" id="KW-1133">Transmembrane helix</keyword>
<name>A0A952FP44_9PROT</name>
<protein>
    <recommendedName>
        <fullName evidence="4">B box-type domain-containing protein</fullName>
    </recommendedName>
</protein>
<proteinExistence type="predicted"/>
<evidence type="ECO:0000313" key="2">
    <source>
        <dbReference type="EMBL" id="MBW8726134.1"/>
    </source>
</evidence>
<evidence type="ECO:0000313" key="3">
    <source>
        <dbReference type="Proteomes" id="UP000700706"/>
    </source>
</evidence>
<accession>A0A952FP44</accession>
<comment type="caution">
    <text evidence="2">The sequence shown here is derived from an EMBL/GenBank/DDBJ whole genome shotgun (WGS) entry which is preliminary data.</text>
</comment>
<evidence type="ECO:0000256" key="1">
    <source>
        <dbReference type="SAM" id="Phobius"/>
    </source>
</evidence>
<organism evidence="2 3">
    <name type="scientific">Inquilinus limosus</name>
    <dbReference type="NCBI Taxonomy" id="171674"/>
    <lineage>
        <taxon>Bacteria</taxon>
        <taxon>Pseudomonadati</taxon>
        <taxon>Pseudomonadota</taxon>
        <taxon>Alphaproteobacteria</taxon>
        <taxon>Rhodospirillales</taxon>
        <taxon>Rhodospirillaceae</taxon>
        <taxon>Inquilinus</taxon>
    </lineage>
</organism>
<reference evidence="2" key="1">
    <citation type="submission" date="2020-06" db="EMBL/GenBank/DDBJ databases">
        <title>Stable isotope informed genome-resolved metagenomics uncovers potential trophic interactions in rhizosphere soil.</title>
        <authorList>
            <person name="Starr E.P."/>
            <person name="Shi S."/>
            <person name="Blazewicz S.J."/>
            <person name="Koch B.J."/>
            <person name="Probst A.J."/>
            <person name="Hungate B.A."/>
            <person name="Pett-Ridge J."/>
            <person name="Firestone M.K."/>
            <person name="Banfield J.F."/>
        </authorList>
    </citation>
    <scope>NUCLEOTIDE SEQUENCE</scope>
    <source>
        <strain evidence="2">YM_69_17</strain>
    </source>
</reference>
<feature type="transmembrane region" description="Helical" evidence="1">
    <location>
        <begin position="97"/>
        <end position="117"/>
    </location>
</feature>
<feature type="transmembrane region" description="Helical" evidence="1">
    <location>
        <begin position="73"/>
        <end position="91"/>
    </location>
</feature>
<keyword evidence="1" id="KW-0472">Membrane</keyword>
<sequence length="127" mass="13617">MNCFRHRETASVGICTYCGRGMCPDCAREIEATAVACSDQCAEGIRKTRALVAANQRLVGGGGGLNGLPTSTLTYGVVGLFAFGFGIYAFTVPNFSFMAWYCLLFGGVSLFNAYLIFRRTVARRGSA</sequence>
<dbReference type="Proteomes" id="UP000700706">
    <property type="component" value="Unassembled WGS sequence"/>
</dbReference>
<dbReference type="AlphaFoldDB" id="A0A952FP44"/>
<evidence type="ECO:0008006" key="4">
    <source>
        <dbReference type="Google" id="ProtNLM"/>
    </source>
</evidence>
<gene>
    <name evidence="2" type="ORF">JF625_13385</name>
</gene>
<dbReference type="EMBL" id="JAEKLZ010000199">
    <property type="protein sequence ID" value="MBW8726134.1"/>
    <property type="molecule type" value="Genomic_DNA"/>
</dbReference>